<evidence type="ECO:0000313" key="5">
    <source>
        <dbReference type="EMBL" id="CAK9134388.1"/>
    </source>
</evidence>
<keyword evidence="1" id="KW-0539">Nucleus</keyword>
<comment type="caution">
    <text evidence="2">Lacks conserved residue(s) required for the propagation of feature annotation.</text>
</comment>
<evidence type="ECO:0000256" key="2">
    <source>
        <dbReference type="PROSITE-ProRule" id="PRU01002"/>
    </source>
</evidence>
<comment type="caution">
    <text evidence="5">The sequence shown here is derived from an EMBL/GenBank/DDBJ whole genome shotgun (WGS) entry which is preliminary data.</text>
</comment>
<reference evidence="5 6" key="1">
    <citation type="submission" date="2024-02" db="EMBL/GenBank/DDBJ databases">
        <authorList>
            <person name="Vignale AGUSTIN F."/>
            <person name="Sosa J E."/>
            <person name="Modenutti C."/>
        </authorList>
    </citation>
    <scope>NUCLEOTIDE SEQUENCE [LARGE SCALE GENOMIC DNA]</scope>
</reference>
<evidence type="ECO:0000259" key="4">
    <source>
        <dbReference type="PROSITE" id="PS51667"/>
    </source>
</evidence>
<gene>
    <name evidence="5" type="ORF">ILEXP_LOCUS1322</name>
</gene>
<evidence type="ECO:0000313" key="6">
    <source>
        <dbReference type="Proteomes" id="UP001642360"/>
    </source>
</evidence>
<dbReference type="EMBL" id="CAUOFW020000447">
    <property type="protein sequence ID" value="CAK9134388.1"/>
    <property type="molecule type" value="Genomic_DNA"/>
</dbReference>
<proteinExistence type="predicted"/>
<dbReference type="Pfam" id="PF08879">
    <property type="entry name" value="WRC"/>
    <property type="match status" value="1"/>
</dbReference>
<dbReference type="PANTHER" id="PTHR34680:SF3">
    <property type="entry name" value="EXPRESSED PROTEIN"/>
    <property type="match status" value="1"/>
</dbReference>
<accession>A0ABC8QNW7</accession>
<feature type="region of interest" description="Disordered" evidence="3">
    <location>
        <begin position="279"/>
        <end position="301"/>
    </location>
</feature>
<protein>
    <recommendedName>
        <fullName evidence="4">WRC domain-containing protein</fullName>
    </recommendedName>
</protein>
<keyword evidence="6" id="KW-1185">Reference proteome</keyword>
<evidence type="ECO:0000256" key="1">
    <source>
        <dbReference type="ARBA" id="ARBA00023242"/>
    </source>
</evidence>
<feature type="domain" description="WRC" evidence="4">
    <location>
        <begin position="139"/>
        <end position="183"/>
    </location>
</feature>
<feature type="region of interest" description="Disordered" evidence="3">
    <location>
        <begin position="184"/>
        <end position="213"/>
    </location>
</feature>
<sequence length="319" mass="36022">MRIRKHAKISPLMFSSSGLQTETLFQTHMCQLNQSPWDVITFPPSDPATPQPPPPPFQVDGDDSFTGNGSLGDSVGAVESVESMKISFNVEEENNTKEEFDAMKWVYSDSVKVYHGIEKGQGENGEEEERENNLGFKKEHQSILCCKTDGKGWHCKREAKEGHSLCQHHLTQLQNYTNLAHPTAAAAAKKHDKAVENRRRPRPKKASASSKNPNEFYYYSGFGPLWGKRRGPGRVEKEAELNKCIGSEAPVKPVVVLVETTTSPSSSCQICKEIRNNQEFDYVEDEDEEEDEDEDEENGEVEYRRVRKPIKARSLKSLM</sequence>
<dbReference type="PANTHER" id="PTHR34680">
    <property type="entry name" value="EXPRESSED PROTEIN"/>
    <property type="match status" value="1"/>
</dbReference>
<dbReference type="Proteomes" id="UP001642360">
    <property type="component" value="Unassembled WGS sequence"/>
</dbReference>
<dbReference type="PROSITE" id="PS51667">
    <property type="entry name" value="WRC"/>
    <property type="match status" value="1"/>
</dbReference>
<dbReference type="InterPro" id="IPR014977">
    <property type="entry name" value="WRC_dom"/>
</dbReference>
<organism evidence="5 6">
    <name type="scientific">Ilex paraguariensis</name>
    <name type="common">yerba mate</name>
    <dbReference type="NCBI Taxonomy" id="185542"/>
    <lineage>
        <taxon>Eukaryota</taxon>
        <taxon>Viridiplantae</taxon>
        <taxon>Streptophyta</taxon>
        <taxon>Embryophyta</taxon>
        <taxon>Tracheophyta</taxon>
        <taxon>Spermatophyta</taxon>
        <taxon>Magnoliopsida</taxon>
        <taxon>eudicotyledons</taxon>
        <taxon>Gunneridae</taxon>
        <taxon>Pentapetalae</taxon>
        <taxon>asterids</taxon>
        <taxon>campanulids</taxon>
        <taxon>Aquifoliales</taxon>
        <taxon>Aquifoliaceae</taxon>
        <taxon>Ilex</taxon>
    </lineage>
</organism>
<feature type="compositionally biased region" description="Acidic residues" evidence="3">
    <location>
        <begin position="281"/>
        <end position="300"/>
    </location>
</feature>
<dbReference type="AlphaFoldDB" id="A0ABC8QNW7"/>
<evidence type="ECO:0000256" key="3">
    <source>
        <dbReference type="SAM" id="MobiDB-lite"/>
    </source>
</evidence>
<name>A0ABC8QNW7_9AQUA</name>